<accession>A0A9P7EJZ7</accession>
<proteinExistence type="inferred from homology"/>
<evidence type="ECO:0000313" key="6">
    <source>
        <dbReference type="EMBL" id="KAG1823362.1"/>
    </source>
</evidence>
<dbReference type="SMART" id="SM00471">
    <property type="entry name" value="HDc"/>
    <property type="match status" value="1"/>
</dbReference>
<dbReference type="InterPro" id="IPR036971">
    <property type="entry name" value="PDEase_catalytic_dom_sf"/>
</dbReference>
<dbReference type="OrthoDB" id="546632at2759"/>
<evidence type="ECO:0000256" key="4">
    <source>
        <dbReference type="SAM" id="MobiDB-lite"/>
    </source>
</evidence>
<evidence type="ECO:0000256" key="3">
    <source>
        <dbReference type="RuleBase" id="RU363067"/>
    </source>
</evidence>
<dbReference type="PROSITE" id="PS00126">
    <property type="entry name" value="PDEASE_I_1"/>
    <property type="match status" value="1"/>
</dbReference>
<name>A0A9P7EJZ7_9AGAM</name>
<dbReference type="RefSeq" id="XP_041197422.1">
    <property type="nucleotide sequence ID" value="XM_041334503.1"/>
</dbReference>
<dbReference type="GO" id="GO:0007165">
    <property type="term" value="P:signal transduction"/>
    <property type="evidence" value="ECO:0007669"/>
    <property type="project" value="InterPro"/>
</dbReference>
<dbReference type="EC" id="3.1.4.-" evidence="3"/>
<dbReference type="GO" id="GO:0046872">
    <property type="term" value="F:metal ion binding"/>
    <property type="evidence" value="ECO:0007669"/>
    <property type="project" value="UniProtKB-KW"/>
</dbReference>
<dbReference type="AlphaFoldDB" id="A0A9P7EJZ7"/>
<evidence type="ECO:0000313" key="7">
    <source>
        <dbReference type="Proteomes" id="UP000807769"/>
    </source>
</evidence>
<feature type="domain" description="PDEase" evidence="5">
    <location>
        <begin position="57"/>
        <end position="413"/>
    </location>
</feature>
<feature type="compositionally biased region" description="Low complexity" evidence="4">
    <location>
        <begin position="502"/>
        <end position="526"/>
    </location>
</feature>
<dbReference type="Pfam" id="PF00233">
    <property type="entry name" value="PDEase_I"/>
    <property type="match status" value="1"/>
</dbReference>
<evidence type="ECO:0000256" key="1">
    <source>
        <dbReference type="ARBA" id="ARBA00022723"/>
    </source>
</evidence>
<dbReference type="PROSITE" id="PS51845">
    <property type="entry name" value="PDEASE_I_2"/>
    <property type="match status" value="1"/>
</dbReference>
<dbReference type="EMBL" id="JABBWG010000004">
    <property type="protein sequence ID" value="KAG1823362.1"/>
    <property type="molecule type" value="Genomic_DNA"/>
</dbReference>
<feature type="region of interest" description="Disordered" evidence="4">
    <location>
        <begin position="491"/>
        <end position="526"/>
    </location>
</feature>
<evidence type="ECO:0000259" key="5">
    <source>
        <dbReference type="PROSITE" id="PS51845"/>
    </source>
</evidence>
<comment type="similarity">
    <text evidence="3">Belongs to the cyclic nucleotide phosphodiesterase family.</text>
</comment>
<organism evidence="6 7">
    <name type="scientific">Suillus subaureus</name>
    <dbReference type="NCBI Taxonomy" id="48587"/>
    <lineage>
        <taxon>Eukaryota</taxon>
        <taxon>Fungi</taxon>
        <taxon>Dikarya</taxon>
        <taxon>Basidiomycota</taxon>
        <taxon>Agaricomycotina</taxon>
        <taxon>Agaricomycetes</taxon>
        <taxon>Agaricomycetidae</taxon>
        <taxon>Boletales</taxon>
        <taxon>Suillineae</taxon>
        <taxon>Suillaceae</taxon>
        <taxon>Suillus</taxon>
    </lineage>
</organism>
<dbReference type="GO" id="GO:0004114">
    <property type="term" value="F:3',5'-cyclic-nucleotide phosphodiesterase activity"/>
    <property type="evidence" value="ECO:0007669"/>
    <property type="project" value="InterPro"/>
</dbReference>
<comment type="caution">
    <text evidence="6">The sequence shown here is derived from an EMBL/GenBank/DDBJ whole genome shotgun (WGS) entry which is preliminary data.</text>
</comment>
<dbReference type="Gene3D" id="1.10.1300.10">
    <property type="entry name" value="3'5'-cyclic nucleotide phosphodiesterase, catalytic domain"/>
    <property type="match status" value="1"/>
</dbReference>
<protein>
    <recommendedName>
        <fullName evidence="3">Phosphodiesterase</fullName>
        <ecNumber evidence="3">3.1.4.-</ecNumber>
    </recommendedName>
</protein>
<dbReference type="CDD" id="cd00077">
    <property type="entry name" value="HDc"/>
    <property type="match status" value="1"/>
</dbReference>
<dbReference type="InterPro" id="IPR003607">
    <property type="entry name" value="HD/PDEase_dom"/>
</dbReference>
<dbReference type="Proteomes" id="UP000807769">
    <property type="component" value="Unassembled WGS sequence"/>
</dbReference>
<keyword evidence="1 3" id="KW-0479">Metal-binding</keyword>
<keyword evidence="7" id="KW-1185">Reference proteome</keyword>
<keyword evidence="2 3" id="KW-0378">Hydrolase</keyword>
<dbReference type="InterPro" id="IPR023174">
    <property type="entry name" value="PDEase_CS"/>
</dbReference>
<gene>
    <name evidence="6" type="ORF">BJ212DRAFT_1323695</name>
</gene>
<dbReference type="PANTHER" id="PTHR11347">
    <property type="entry name" value="CYCLIC NUCLEOTIDE PHOSPHODIESTERASE"/>
    <property type="match status" value="1"/>
</dbReference>
<dbReference type="GeneID" id="64628520"/>
<sequence length="613" mass="66819">MLDNEEYSHGRRRSVDVGGLALALENQGLGHGWGGWEEDEQGETRYAELLSDMYNHTQTTVSHHVHDISPIVIPAHTRAHLINSLDSWHFEPQNLPEEEVLFCAQILFESLFRIELMREDIGVSLDDISVFLKHLQPLYCGHNSYHNFQHAVDVMQASQAFLCAAGVVPPVSVLLDSDDCTWRPNKLGKEGRLAFDLNNTCLFALFIAAIGHDVGHPGLTNMFMKNAKAPLSDVYDNKSALEQMHCALLIQAMRHHGLGKILDRPDSGFRKMLAGIVLATDMSVHYQFIRDFQSLVDGREYSLDRCQLLLCQAIIKCADISNPSRPPGVSHYWANALMAEWAYQASLEKRWSLPPSVTPSKCPLDQVRGQIFFIGSYAKPLMDLVAQAVPEMEIFACQCTTNLAMWVARREVLSSASAEDSPEDPPYPPVVTPCLRPPEDFLTSFPLTLPAFVLTADEPPASGEWHSAYPPSDSSSSSDFGSDVHADHPIVFPSLSPPASPVPSVGSSYPLATRSSSSSLASNTSDATQAMRAAYSASVRKKKSFHHRYSWNVTISSGSSPGISTPPPLLAAIPKAALLLTESTTSNGTTVTSLAAVVSSPVGGESSGGLKVP</sequence>
<evidence type="ECO:0000256" key="2">
    <source>
        <dbReference type="ARBA" id="ARBA00022801"/>
    </source>
</evidence>
<comment type="cofactor">
    <cofactor evidence="3">
        <name>a divalent metal cation</name>
        <dbReference type="ChEBI" id="CHEBI:60240"/>
    </cofactor>
    <text evidence="3">Binds 2 divalent metal cations per subunit. Site 1 may preferentially bind zinc ions, while site 2 has a preference for magnesium and/or manganese ions.</text>
</comment>
<reference evidence="6" key="1">
    <citation type="journal article" date="2020" name="New Phytol.">
        <title>Comparative genomics reveals dynamic genome evolution in host specialist ectomycorrhizal fungi.</title>
        <authorList>
            <person name="Lofgren L.A."/>
            <person name="Nguyen N.H."/>
            <person name="Vilgalys R."/>
            <person name="Ruytinx J."/>
            <person name="Liao H.L."/>
            <person name="Branco S."/>
            <person name="Kuo A."/>
            <person name="LaButti K."/>
            <person name="Lipzen A."/>
            <person name="Andreopoulos W."/>
            <person name="Pangilinan J."/>
            <person name="Riley R."/>
            <person name="Hundley H."/>
            <person name="Na H."/>
            <person name="Barry K."/>
            <person name="Grigoriev I.V."/>
            <person name="Stajich J.E."/>
            <person name="Kennedy P.G."/>
        </authorList>
    </citation>
    <scope>NUCLEOTIDE SEQUENCE</scope>
    <source>
        <strain evidence="6">MN1</strain>
    </source>
</reference>
<dbReference type="SUPFAM" id="SSF109604">
    <property type="entry name" value="HD-domain/PDEase-like"/>
    <property type="match status" value="1"/>
</dbReference>
<dbReference type="InterPro" id="IPR002073">
    <property type="entry name" value="PDEase_catalytic_dom"/>
</dbReference>